<evidence type="ECO:0000313" key="1">
    <source>
        <dbReference type="Proteomes" id="UP000515140"/>
    </source>
</evidence>
<dbReference type="InterPro" id="IPR027993">
    <property type="entry name" value="DUF4495"/>
</dbReference>
<dbReference type="PANTHER" id="PTHR33960:SF1">
    <property type="entry name" value="SIMILAR TO KIAA0825 PROTEIN"/>
    <property type="match status" value="1"/>
</dbReference>
<keyword evidence="1" id="KW-1185">Reference proteome</keyword>
<evidence type="ECO:0000313" key="2">
    <source>
        <dbReference type="RefSeq" id="XP_020864253.1"/>
    </source>
</evidence>
<dbReference type="Proteomes" id="UP000515140">
    <property type="component" value="Unplaced"/>
</dbReference>
<dbReference type="PANTHER" id="PTHR33960">
    <property type="entry name" value="SIMILAR TO KIAA0825 PROTEIN"/>
    <property type="match status" value="1"/>
</dbReference>
<dbReference type="CTD" id="285600"/>
<name>A0A6P5M3C0_PHACI</name>
<gene>
    <name evidence="2" type="primary">KIAA0825</name>
</gene>
<reference evidence="2" key="1">
    <citation type="submission" date="2025-08" db="UniProtKB">
        <authorList>
            <consortium name="RefSeq"/>
        </authorList>
    </citation>
    <scope>IDENTIFICATION</scope>
    <source>
        <tissue evidence="2">Spleen</tissue>
    </source>
</reference>
<protein>
    <submittedName>
        <fullName evidence="2">Uncharacterized protein KIAA0825 homolog isoform X2</fullName>
    </submittedName>
</protein>
<organism evidence="1 2">
    <name type="scientific">Phascolarctos cinereus</name>
    <name type="common">Koala</name>
    <dbReference type="NCBI Taxonomy" id="38626"/>
    <lineage>
        <taxon>Eukaryota</taxon>
        <taxon>Metazoa</taxon>
        <taxon>Chordata</taxon>
        <taxon>Craniata</taxon>
        <taxon>Vertebrata</taxon>
        <taxon>Euteleostomi</taxon>
        <taxon>Mammalia</taxon>
        <taxon>Metatheria</taxon>
        <taxon>Diprotodontia</taxon>
        <taxon>Phascolarctidae</taxon>
        <taxon>Phascolarctos</taxon>
    </lineage>
</organism>
<dbReference type="RefSeq" id="XP_020864253.1">
    <property type="nucleotide sequence ID" value="XM_021008594.1"/>
</dbReference>
<dbReference type="Pfam" id="PF14906">
    <property type="entry name" value="DUF4495"/>
    <property type="match status" value="1"/>
</dbReference>
<proteinExistence type="predicted"/>
<accession>A0A6P5M3C0</accession>
<sequence length="1289" mass="148181">MEWGDEYAYNSFDIDCLLNSFPGDLEFEQIFSDIDEKIERNAASLQQCLKDIQSEVNKRCGSDVPLQTTSDCLEWLNNYSSGSLKRPSCSHGDLIKFFKTLQDLLKNKQNQEEMILEFLLDVSSQCGVSFPCTPSGTSFLFTSRASLHAVEDHSSMDVKSLWDDIRLHLRRFLLSKLQSHNKINNAPHTISFKTHCIRQLLFLYPESEVLAKYQSLQNKLVMQLLENCFLSYNREANLDTLIHGYQNSILKLCKMIKQDFYVLSEISAPSSALKFINETYLDSIKEEMTNFLERFCELQFKENAVHMVKTGKSSSKHRGAVHALVTHECPRKGRTICLSLYELRFLSQLIKPLLKLEKEVQDLSQELLLLPRISRHASGVWKKPNGELLIQDARANETSILPEKLLQVKEYTLLDFGWRSAFKEVSLSVLRCLTVAMEDHATQVLHREQNEKSSAVNYTMSLVNIQSVWELCRVTPEEDQPKKIAKFCSDIMEEVDMMLPLALTCRDGSFQEIRANFVEACCKVATAVLARLEERSKEVPSKIPLQNLYTLLATAIFVLQHFMHYDDLMKETSKKPLFLAPVQRYQELISALQFQVTDYCVRVCAMSILQDAESHHWDDCKAFYEGERCSFSIQMWHYFCCALHHDLWAVLPPKLAQEILVDVVEKSLDLLASRYSQAHPSYKRTPQIRFDVTAILICIEEILWSICRSVQELLNPCECINEKILKIHTHCNTLFTTMIILTSPLTELYKAFQNGTDDLLSDSSESPFNQPLHWISCIEHFSPSFLRTLSAGEIAVQGRLKLLLSQPCCNWNLLLETLLHDDCLILKILLRSEFSVGTLSKYEEKVPHAGKMPNQEPSLTEAIFKLLSYCSLSPQSLGRVFVNYMELEQLWDFLYDITARSNMESEPVIIKCLKLALTEAVKSIIKQITSLMTSWEATGSYGAYPHKQTFPESLLKTIPKEWSYSPKEMKRKELGKGFTRFAAQAVSIVISELPTVIACLPPPIKYFFFLSERKMSKNFVELKKTGLLVWNLIVIICRIVEDGNTLEFLTGALLGSWSKEKLGLVCVCLESIMGKQKSSPNQVTQRVIHRIEQQKPNWIESQLLKARKLSTECVLTMVEEGTALEEGGIVLELTEQKINMMVLDICHKPGGSEYLRQIYHIIQLNEEYLKEQLFSMNVPEENTLPTRPLKVTLKSLEKQPPAFNPFQVYKWFSEKMLDQSAITKWDWNWSNLLPSYLGLNKTTFRALLKNRWEMRIDETLEEEEKVMLEHLKTMCLIQSSSASDNPEEQ</sequence>
<dbReference type="GeneID" id="110223206"/>